<dbReference type="InterPro" id="IPR050472">
    <property type="entry name" value="Anth_synth/Amidotransfase"/>
</dbReference>
<dbReference type="GO" id="GO:0005829">
    <property type="term" value="C:cytosol"/>
    <property type="evidence" value="ECO:0007669"/>
    <property type="project" value="TreeGrafter"/>
</dbReference>
<dbReference type="Gene3D" id="3.40.50.880">
    <property type="match status" value="1"/>
</dbReference>
<dbReference type="InterPro" id="IPR017926">
    <property type="entry name" value="GATASE"/>
</dbReference>
<dbReference type="InterPro" id="IPR029062">
    <property type="entry name" value="Class_I_gatase-like"/>
</dbReference>
<organism evidence="3 4">
    <name type="scientific">Rohdeia mirabilis</name>
    <dbReference type="NCBI Taxonomy" id="2528008"/>
    <lineage>
        <taxon>Bacteria</taxon>
        <taxon>Pseudomonadati</taxon>
        <taxon>Planctomycetota</taxon>
        <taxon>Planctomycetia</taxon>
        <taxon>Planctomycetia incertae sedis</taxon>
        <taxon>Rohdeia</taxon>
    </lineage>
</organism>
<dbReference type="GO" id="GO:0000162">
    <property type="term" value="P:L-tryptophan biosynthetic process"/>
    <property type="evidence" value="ECO:0007669"/>
    <property type="project" value="TreeGrafter"/>
</dbReference>
<dbReference type="PANTHER" id="PTHR43418:SF4">
    <property type="entry name" value="MULTIFUNCTIONAL TRYPTOPHAN BIOSYNTHESIS PROTEIN"/>
    <property type="match status" value="1"/>
</dbReference>
<dbReference type="PROSITE" id="PS51273">
    <property type="entry name" value="GATASE_TYPE_1"/>
    <property type="match status" value="1"/>
</dbReference>
<dbReference type="Pfam" id="PF00117">
    <property type="entry name" value="GATase"/>
    <property type="match status" value="1"/>
</dbReference>
<keyword evidence="3" id="KW-0808">Transferase</keyword>
<dbReference type="OrthoDB" id="9804328at2"/>
<dbReference type="CDD" id="cd01743">
    <property type="entry name" value="GATase1_Anthranilate_Synthase"/>
    <property type="match status" value="1"/>
</dbReference>
<dbReference type="PANTHER" id="PTHR43418">
    <property type="entry name" value="MULTIFUNCTIONAL TRYPTOPHAN BIOSYNTHESIS PROTEIN-RELATED"/>
    <property type="match status" value="1"/>
</dbReference>
<dbReference type="GO" id="GO:0046820">
    <property type="term" value="F:4-amino-4-deoxychorismate synthase activity"/>
    <property type="evidence" value="ECO:0007669"/>
    <property type="project" value="UniProtKB-EC"/>
</dbReference>
<accession>A0A518CYR3</accession>
<sequence length="198" mass="20860">MILLIDNYDSFTFNLYQALSSAGAEVEVVRNDAESAQALIDHGPTGLVLSPGPGRPTDAGVCLELLALAPANLPVLGVCLGHQCLVEASGGRIVRAAAPVHGCSSSIHHDGIGLLRGLASPFLAARYHSLVAERDSLPSELELAAWTEDGQVMAVRDVARPRFGTQFHPESFLSPRGHVLLERFCEQASVSIQSGGVA</sequence>
<dbReference type="PRINTS" id="PR00096">
    <property type="entry name" value="GATASE"/>
</dbReference>
<name>A0A518CYR3_9BACT</name>
<dbReference type="EMBL" id="CP036290">
    <property type="protein sequence ID" value="QDU84373.1"/>
    <property type="molecule type" value="Genomic_DNA"/>
</dbReference>
<keyword evidence="3" id="KW-0032">Aminotransferase</keyword>
<protein>
    <submittedName>
        <fullName evidence="3">Aminodeoxychorismate synthase component 2</fullName>
        <ecNumber evidence="3">2.6.1.85</ecNumber>
    </submittedName>
</protein>
<dbReference type="SUPFAM" id="SSF52317">
    <property type="entry name" value="Class I glutamine amidotransferase-like"/>
    <property type="match status" value="1"/>
</dbReference>
<dbReference type="EC" id="2.6.1.85" evidence="3"/>
<evidence type="ECO:0000259" key="2">
    <source>
        <dbReference type="Pfam" id="PF00117"/>
    </source>
</evidence>
<dbReference type="GO" id="GO:0004049">
    <property type="term" value="F:anthranilate synthase activity"/>
    <property type="evidence" value="ECO:0007669"/>
    <property type="project" value="TreeGrafter"/>
</dbReference>
<dbReference type="PRINTS" id="PR00097">
    <property type="entry name" value="ANTSNTHASEII"/>
</dbReference>
<gene>
    <name evidence="3" type="primary">pabA_1</name>
    <name evidence="3" type="ORF">Pla163_14800</name>
</gene>
<reference evidence="3 4" key="1">
    <citation type="submission" date="2019-02" db="EMBL/GenBank/DDBJ databases">
        <title>Deep-cultivation of Planctomycetes and their phenomic and genomic characterization uncovers novel biology.</title>
        <authorList>
            <person name="Wiegand S."/>
            <person name="Jogler M."/>
            <person name="Boedeker C."/>
            <person name="Pinto D."/>
            <person name="Vollmers J."/>
            <person name="Rivas-Marin E."/>
            <person name="Kohn T."/>
            <person name="Peeters S.H."/>
            <person name="Heuer A."/>
            <person name="Rast P."/>
            <person name="Oberbeckmann S."/>
            <person name="Bunk B."/>
            <person name="Jeske O."/>
            <person name="Meyerdierks A."/>
            <person name="Storesund J.E."/>
            <person name="Kallscheuer N."/>
            <person name="Luecker S."/>
            <person name="Lage O.M."/>
            <person name="Pohl T."/>
            <person name="Merkel B.J."/>
            <person name="Hornburger P."/>
            <person name="Mueller R.-W."/>
            <person name="Bruemmer F."/>
            <person name="Labrenz M."/>
            <person name="Spormann A.M."/>
            <person name="Op den Camp H."/>
            <person name="Overmann J."/>
            <person name="Amann R."/>
            <person name="Jetten M.S.M."/>
            <person name="Mascher T."/>
            <person name="Medema M.H."/>
            <person name="Devos D.P."/>
            <person name="Kaster A.-K."/>
            <person name="Ovreas L."/>
            <person name="Rohde M."/>
            <person name="Galperin M.Y."/>
            <person name="Jogler C."/>
        </authorList>
    </citation>
    <scope>NUCLEOTIDE SEQUENCE [LARGE SCALE GENOMIC DNA]</scope>
    <source>
        <strain evidence="3 4">Pla163</strain>
    </source>
</reference>
<dbReference type="InterPro" id="IPR006221">
    <property type="entry name" value="TrpG/PapA_dom"/>
</dbReference>
<keyword evidence="1" id="KW-0315">Glutamine amidotransferase</keyword>
<keyword evidence="4" id="KW-1185">Reference proteome</keyword>
<dbReference type="Proteomes" id="UP000319342">
    <property type="component" value="Chromosome"/>
</dbReference>
<feature type="domain" description="Glutamine amidotransferase" evidence="2">
    <location>
        <begin position="3"/>
        <end position="186"/>
    </location>
</feature>
<proteinExistence type="predicted"/>
<dbReference type="RefSeq" id="WP_145185772.1">
    <property type="nucleotide sequence ID" value="NZ_CP036290.1"/>
</dbReference>
<dbReference type="AlphaFoldDB" id="A0A518CYR3"/>
<evidence type="ECO:0000313" key="4">
    <source>
        <dbReference type="Proteomes" id="UP000319342"/>
    </source>
</evidence>
<evidence type="ECO:0000256" key="1">
    <source>
        <dbReference type="ARBA" id="ARBA00022962"/>
    </source>
</evidence>
<dbReference type="NCBIfam" id="TIGR00566">
    <property type="entry name" value="trpG_papA"/>
    <property type="match status" value="1"/>
</dbReference>
<evidence type="ECO:0000313" key="3">
    <source>
        <dbReference type="EMBL" id="QDU84373.1"/>
    </source>
</evidence>
<dbReference type="FunFam" id="3.40.50.880:FF:000003">
    <property type="entry name" value="Anthranilate synthase component II"/>
    <property type="match status" value="1"/>
</dbReference>
<dbReference type="PRINTS" id="PR00099">
    <property type="entry name" value="CPSGATASE"/>
</dbReference>